<dbReference type="Proteomes" id="UP000076021">
    <property type="component" value="Chromosome"/>
</dbReference>
<organism evidence="1 2">
    <name type="scientific">Rummeliibacillus stabekisii</name>
    <dbReference type="NCBI Taxonomy" id="241244"/>
    <lineage>
        <taxon>Bacteria</taxon>
        <taxon>Bacillati</taxon>
        <taxon>Bacillota</taxon>
        <taxon>Bacilli</taxon>
        <taxon>Bacillales</taxon>
        <taxon>Caryophanaceae</taxon>
        <taxon>Rummeliibacillus</taxon>
    </lineage>
</organism>
<proteinExistence type="predicted"/>
<sequence>MIAVKAVNDILSTNESVTSLVPDEKIYMIDIPAVYQKIENAPLLRINEIYDYAESFSSNKVFSEVYQVQIAVWAKTIEELEPYKKILDQAMAAENWSCYYRFPLTKDEEIDLYMLARRYVKQIIENEEEQ</sequence>
<reference evidence="1 2" key="1">
    <citation type="journal article" date="2016" name="Genome Announc.">
        <title>Whole-Genome Sequence of Rummeliibacillus stabekisii Strain PP9 Isolated from Antarctic Soil.</title>
        <authorList>
            <person name="da Mota F.F."/>
            <person name="Vollu R.E."/>
            <person name="Jurelevicius D."/>
            <person name="Seldin L."/>
        </authorList>
    </citation>
    <scope>NUCLEOTIDE SEQUENCE [LARGE SCALE GENOMIC DNA]</scope>
    <source>
        <strain evidence="1 2">PP9</strain>
    </source>
</reference>
<dbReference type="RefSeq" id="WP_066785499.1">
    <property type="nucleotide sequence ID" value="NZ_CP014806.1"/>
</dbReference>
<evidence type="ECO:0000313" key="1">
    <source>
        <dbReference type="EMBL" id="AMW98452.1"/>
    </source>
</evidence>
<name>A0A143H9Q9_9BACL</name>
<evidence type="ECO:0000313" key="2">
    <source>
        <dbReference type="Proteomes" id="UP000076021"/>
    </source>
</evidence>
<dbReference type="EMBL" id="CP014806">
    <property type="protein sequence ID" value="AMW98452.1"/>
    <property type="molecule type" value="Genomic_DNA"/>
</dbReference>
<gene>
    <name evidence="1" type="ORF">ATY39_02785</name>
</gene>
<reference evidence="2" key="2">
    <citation type="submission" date="2016-03" db="EMBL/GenBank/DDBJ databases">
        <authorList>
            <person name="Ploux O."/>
        </authorList>
    </citation>
    <scope>NUCLEOTIDE SEQUENCE [LARGE SCALE GENOMIC DNA]</scope>
    <source>
        <strain evidence="2">PP9</strain>
    </source>
</reference>
<dbReference type="KEGG" id="rst:ATY39_02785"/>
<keyword evidence="2" id="KW-1185">Reference proteome</keyword>
<dbReference type="STRING" id="241244.ATY39_02785"/>
<dbReference type="AlphaFoldDB" id="A0A143H9Q9"/>
<protein>
    <submittedName>
        <fullName evidence="1">Uncharacterized protein</fullName>
    </submittedName>
</protein>
<accession>A0A143H9Q9</accession>
<dbReference type="OrthoDB" id="3009685at2"/>